<evidence type="ECO:0008006" key="4">
    <source>
        <dbReference type="Google" id="ProtNLM"/>
    </source>
</evidence>
<keyword evidence="1" id="KW-0812">Transmembrane</keyword>
<protein>
    <recommendedName>
        <fullName evidence="4">ABC transporter permease</fullName>
    </recommendedName>
</protein>
<keyword evidence="3" id="KW-1185">Reference proteome</keyword>
<evidence type="ECO:0000256" key="1">
    <source>
        <dbReference type="SAM" id="Phobius"/>
    </source>
</evidence>
<gene>
    <name evidence="2" type="ORF">PU634_12990</name>
</gene>
<feature type="transmembrane region" description="Helical" evidence="1">
    <location>
        <begin position="20"/>
        <end position="41"/>
    </location>
</feature>
<keyword evidence="1" id="KW-0472">Membrane</keyword>
<evidence type="ECO:0000313" key="2">
    <source>
        <dbReference type="EMBL" id="WMC10006.1"/>
    </source>
</evidence>
<keyword evidence="1" id="KW-1133">Transmembrane helix</keyword>
<evidence type="ECO:0000313" key="3">
    <source>
        <dbReference type="Proteomes" id="UP001223802"/>
    </source>
</evidence>
<dbReference type="Proteomes" id="UP001223802">
    <property type="component" value="Chromosome"/>
</dbReference>
<dbReference type="AlphaFoldDB" id="A0AA50KKV4"/>
<reference evidence="2 3" key="1">
    <citation type="submission" date="2023-02" db="EMBL/GenBank/DDBJ databases">
        <title>Complete genome sequence of a novel bacterium Oceanimonas sp. NTOU-MSR1 isolated from marine coast sediment.</title>
        <authorList>
            <person name="Yang H.-T."/>
            <person name="Chen Y.-L."/>
            <person name="Ho Y.-N."/>
        </authorList>
    </citation>
    <scope>NUCLEOTIDE SEQUENCE [LARGE SCALE GENOMIC DNA]</scope>
    <source>
        <strain evidence="2 3">NTOU-MSR1</strain>
    </source>
</reference>
<sequence length="84" mass="9579">MATMLNRKLRRDLWRVRGQALAIGLVVAMGVMLLVMMSILVSSLSDTRESYYRHYRLAEIFVPVKRAPERVLTAVSALPATWKC</sequence>
<dbReference type="EMBL" id="CP118224">
    <property type="protein sequence ID" value="WMC10006.1"/>
    <property type="molecule type" value="Genomic_DNA"/>
</dbReference>
<proteinExistence type="predicted"/>
<name>A0AA50KKV4_9GAMM</name>
<accession>A0AA50KKV4</accession>
<dbReference type="KEGG" id="ope:PU634_12990"/>
<organism evidence="2 3">
    <name type="scientific">Oceanimonas pelagia</name>
    <dbReference type="NCBI Taxonomy" id="3028314"/>
    <lineage>
        <taxon>Bacteria</taxon>
        <taxon>Pseudomonadati</taxon>
        <taxon>Pseudomonadota</taxon>
        <taxon>Gammaproteobacteria</taxon>
        <taxon>Aeromonadales</taxon>
        <taxon>Aeromonadaceae</taxon>
        <taxon>Oceanimonas</taxon>
    </lineage>
</organism>
<dbReference type="RefSeq" id="WP_306761219.1">
    <property type="nucleotide sequence ID" value="NZ_CP118224.1"/>
</dbReference>